<dbReference type="Gene3D" id="3.40.50.2300">
    <property type="match status" value="1"/>
</dbReference>
<reference evidence="4 5" key="1">
    <citation type="submission" date="2016-10" db="EMBL/GenBank/DDBJ databases">
        <authorList>
            <person name="de Groot N.N."/>
        </authorList>
    </citation>
    <scope>NUCLEOTIDE SEQUENCE [LARGE SCALE GENOMIC DNA]</scope>
    <source>
        <strain evidence="4 5">WG14</strain>
    </source>
</reference>
<dbReference type="EMBL" id="FMYV01000007">
    <property type="protein sequence ID" value="SDC75583.1"/>
    <property type="molecule type" value="Genomic_DNA"/>
</dbReference>
<dbReference type="SMART" id="SM00448">
    <property type="entry name" value="REC"/>
    <property type="match status" value="1"/>
</dbReference>
<dbReference type="PANTHER" id="PTHR37299:SF1">
    <property type="entry name" value="STAGE 0 SPORULATION PROTEIN A HOMOLOG"/>
    <property type="match status" value="1"/>
</dbReference>
<evidence type="ECO:0000256" key="1">
    <source>
        <dbReference type="PROSITE-ProRule" id="PRU00169"/>
    </source>
</evidence>
<keyword evidence="5" id="KW-1185">Reference proteome</keyword>
<dbReference type="Gene3D" id="2.40.50.1020">
    <property type="entry name" value="LytTr DNA-binding domain"/>
    <property type="match status" value="1"/>
</dbReference>
<dbReference type="GO" id="GO:0003677">
    <property type="term" value="F:DNA binding"/>
    <property type="evidence" value="ECO:0007669"/>
    <property type="project" value="InterPro"/>
</dbReference>
<sequence length="248" mass="29189">MTISCIIAEDEPHSLNRLKNMLEDFDYIEIVGEAEDGEAAIKEINSKRPDLIFLDINMPGKNGFEVLQEIQYDPMIVFVTAYEKYALKAFEENAVDYILKPMDKSRLEKSLNRVIDKNQKLDSSMLDMIKELIKKEEYITRFSIKGHNEITIIPEEDVYYFKAQEKYTFLCTHDKEHFYDASLKKLEINLNPKKFLRIHKSYIVAMDKVAKIQKQFLRDYIVELSDKEGTILKVGRSYIQNFKVKFDL</sequence>
<dbReference type="AlphaFoldDB" id="A0A1G6P5Y8"/>
<feature type="modified residue" description="4-aspartylphosphate" evidence="1">
    <location>
        <position position="55"/>
    </location>
</feature>
<dbReference type="InterPro" id="IPR046947">
    <property type="entry name" value="LytR-like"/>
</dbReference>
<dbReference type="InterPro" id="IPR007492">
    <property type="entry name" value="LytTR_DNA-bd_dom"/>
</dbReference>
<accession>A0A1G6P5Y8</accession>
<dbReference type="GO" id="GO:0000156">
    <property type="term" value="F:phosphorelay response regulator activity"/>
    <property type="evidence" value="ECO:0007669"/>
    <property type="project" value="InterPro"/>
</dbReference>
<gene>
    <name evidence="4" type="ORF">SAMN04488588_1736</name>
</gene>
<dbReference type="PANTHER" id="PTHR37299">
    <property type="entry name" value="TRANSCRIPTIONAL REGULATOR-RELATED"/>
    <property type="match status" value="1"/>
</dbReference>
<evidence type="ECO:0000259" key="2">
    <source>
        <dbReference type="PROSITE" id="PS50110"/>
    </source>
</evidence>
<dbReference type="Pfam" id="PF00072">
    <property type="entry name" value="Response_reg"/>
    <property type="match status" value="1"/>
</dbReference>
<dbReference type="Proteomes" id="UP000199322">
    <property type="component" value="Unassembled WGS sequence"/>
</dbReference>
<dbReference type="PROSITE" id="PS50110">
    <property type="entry name" value="RESPONSE_REGULATORY"/>
    <property type="match status" value="1"/>
</dbReference>
<dbReference type="STRING" id="28234.SAMN04488588_1736"/>
<feature type="domain" description="HTH LytTR-type" evidence="3">
    <location>
        <begin position="142"/>
        <end position="248"/>
    </location>
</feature>
<dbReference type="InterPro" id="IPR011006">
    <property type="entry name" value="CheY-like_superfamily"/>
</dbReference>
<dbReference type="SMART" id="SM00850">
    <property type="entry name" value="LytTR"/>
    <property type="match status" value="1"/>
</dbReference>
<feature type="domain" description="Response regulatory" evidence="2">
    <location>
        <begin position="4"/>
        <end position="115"/>
    </location>
</feature>
<dbReference type="SUPFAM" id="SSF52172">
    <property type="entry name" value="CheY-like"/>
    <property type="match status" value="1"/>
</dbReference>
<dbReference type="InterPro" id="IPR001789">
    <property type="entry name" value="Sig_transdc_resp-reg_receiver"/>
</dbReference>
<protein>
    <submittedName>
        <fullName evidence="4">Two component transcriptional regulator, LytTR family</fullName>
    </submittedName>
</protein>
<evidence type="ECO:0000313" key="4">
    <source>
        <dbReference type="EMBL" id="SDC75583.1"/>
    </source>
</evidence>
<proteinExistence type="predicted"/>
<evidence type="ECO:0000259" key="3">
    <source>
        <dbReference type="PROSITE" id="PS50930"/>
    </source>
</evidence>
<organism evidence="4 5">
    <name type="scientific">Geotoga petraea</name>
    <dbReference type="NCBI Taxonomy" id="28234"/>
    <lineage>
        <taxon>Bacteria</taxon>
        <taxon>Thermotogati</taxon>
        <taxon>Thermotogota</taxon>
        <taxon>Thermotogae</taxon>
        <taxon>Petrotogales</taxon>
        <taxon>Petrotogaceae</taxon>
        <taxon>Geotoga</taxon>
    </lineage>
</organism>
<keyword evidence="1" id="KW-0597">Phosphoprotein</keyword>
<dbReference type="PROSITE" id="PS50930">
    <property type="entry name" value="HTH_LYTTR"/>
    <property type="match status" value="1"/>
</dbReference>
<name>A0A1G6P5Y8_9BACT</name>
<evidence type="ECO:0000313" key="5">
    <source>
        <dbReference type="Proteomes" id="UP000199322"/>
    </source>
</evidence>
<dbReference type="RefSeq" id="WP_091404880.1">
    <property type="nucleotide sequence ID" value="NZ_FMYV01000007.1"/>
</dbReference>
<dbReference type="Pfam" id="PF04397">
    <property type="entry name" value="LytTR"/>
    <property type="match status" value="1"/>
</dbReference>